<comment type="pathway">
    <text evidence="2">Cofactor biosynthesis; thiamine diphosphate biosynthesis.</text>
</comment>
<evidence type="ECO:0000256" key="7">
    <source>
        <dbReference type="ARBA" id="ARBA00049897"/>
    </source>
</evidence>
<dbReference type="EC" id="2.8.1.10" evidence="3"/>
<keyword evidence="5" id="KW-0784">Thiamine biosynthesis</keyword>
<evidence type="ECO:0000313" key="9">
    <source>
        <dbReference type="EMBL" id="WGH76795.1"/>
    </source>
</evidence>
<keyword evidence="4" id="KW-0808">Transferase</keyword>
<protein>
    <recommendedName>
        <fullName evidence="3">thiazole synthase</fullName>
        <ecNumber evidence="3">2.8.1.10</ecNumber>
    </recommendedName>
</protein>
<dbReference type="Proteomes" id="UP001232001">
    <property type="component" value="Chromosome"/>
</dbReference>
<dbReference type="InterPro" id="IPR013785">
    <property type="entry name" value="Aldolase_TIM"/>
</dbReference>
<organism evidence="9 10">
    <name type="scientific">Tenacibaculum tangerinum</name>
    <dbReference type="NCBI Taxonomy" id="3038772"/>
    <lineage>
        <taxon>Bacteria</taxon>
        <taxon>Pseudomonadati</taxon>
        <taxon>Bacteroidota</taxon>
        <taxon>Flavobacteriia</taxon>
        <taxon>Flavobacteriales</taxon>
        <taxon>Flavobacteriaceae</taxon>
        <taxon>Tenacibaculum</taxon>
    </lineage>
</organism>
<feature type="domain" description="Thiazole synthase ThiG" evidence="8">
    <location>
        <begin position="11"/>
        <end position="242"/>
    </location>
</feature>
<proteinExistence type="predicted"/>
<dbReference type="Pfam" id="PF05690">
    <property type="entry name" value="ThiG"/>
    <property type="match status" value="1"/>
</dbReference>
<evidence type="ECO:0000256" key="3">
    <source>
        <dbReference type="ARBA" id="ARBA00011960"/>
    </source>
</evidence>
<evidence type="ECO:0000256" key="1">
    <source>
        <dbReference type="ARBA" id="ARBA00002834"/>
    </source>
</evidence>
<dbReference type="Gene3D" id="3.20.20.70">
    <property type="entry name" value="Aldolase class I"/>
    <property type="match status" value="1"/>
</dbReference>
<evidence type="ECO:0000256" key="6">
    <source>
        <dbReference type="ARBA" id="ARBA00023270"/>
    </source>
</evidence>
<dbReference type="PANTHER" id="PTHR34266">
    <property type="entry name" value="THIAZOLE SYNTHASE"/>
    <property type="match status" value="1"/>
</dbReference>
<dbReference type="RefSeq" id="WP_279652655.1">
    <property type="nucleotide sequence ID" value="NZ_CP122539.1"/>
</dbReference>
<evidence type="ECO:0000256" key="5">
    <source>
        <dbReference type="ARBA" id="ARBA00022977"/>
    </source>
</evidence>
<evidence type="ECO:0000313" key="10">
    <source>
        <dbReference type="Proteomes" id="UP001232001"/>
    </source>
</evidence>
<dbReference type="EMBL" id="CP122539">
    <property type="protein sequence ID" value="WGH76795.1"/>
    <property type="molecule type" value="Genomic_DNA"/>
</dbReference>
<evidence type="ECO:0000256" key="2">
    <source>
        <dbReference type="ARBA" id="ARBA00004948"/>
    </source>
</evidence>
<dbReference type="PANTHER" id="PTHR34266:SF2">
    <property type="entry name" value="THIAZOLE SYNTHASE"/>
    <property type="match status" value="1"/>
</dbReference>
<dbReference type="SUPFAM" id="SSF110399">
    <property type="entry name" value="ThiG-like"/>
    <property type="match status" value="1"/>
</dbReference>
<sequence length="256" mass="27906">MTLNQNDDFYIAEKAFKSRLIVEITGFDQTMLTNLLNASQSEIVTHTQIQSLDKPKSKDGLHCENVPNHITYIPNTHGCKTADEAVALARLIRKAGLSDWIKLEVSPYNTHYMSDGVETLKAADILVKEGFKVLPYIHADPVLAKRLQEVGCSTVMPLGSPIGSGKGLITKEFIEMIIEEANVPVIVDAGIGKPSHATEAMQIGADAVIVHTAIIYAENPILQAQAFKTAVQAGRASFLAKGDYSKYKENNPKIST</sequence>
<evidence type="ECO:0000256" key="4">
    <source>
        <dbReference type="ARBA" id="ARBA00022679"/>
    </source>
</evidence>
<dbReference type="InterPro" id="IPR033983">
    <property type="entry name" value="Thiazole_synthase_ThiG"/>
</dbReference>
<keyword evidence="10" id="KW-1185">Reference proteome</keyword>
<comment type="function">
    <text evidence="1">Catalyzes the rearrangement of 1-deoxy-D-xylulose 5-phosphate (DXP) to produce the thiazole phosphate moiety of thiamine. Sulfur is provided by the thiocarboxylate moiety of the carrier protein ThiS. In vitro, sulfur can be provided by H(2)S.</text>
</comment>
<dbReference type="InterPro" id="IPR008867">
    <property type="entry name" value="ThiG"/>
</dbReference>
<evidence type="ECO:0000259" key="8">
    <source>
        <dbReference type="Pfam" id="PF05690"/>
    </source>
</evidence>
<accession>A0ABY8L5X2</accession>
<gene>
    <name evidence="9" type="ORF">P8625_06510</name>
</gene>
<comment type="catalytic activity">
    <reaction evidence="7">
        <text>[ThiS sulfur-carrier protein]-C-terminal-Gly-aminoethanethioate + 2-iminoacetate + 1-deoxy-D-xylulose 5-phosphate = [ThiS sulfur-carrier protein]-C-terminal Gly-Gly + 2-[(2R,5Z)-2-carboxy-4-methylthiazol-5(2H)-ylidene]ethyl phosphate + 2 H2O + H(+)</text>
        <dbReference type="Rhea" id="RHEA:26297"/>
        <dbReference type="Rhea" id="RHEA-COMP:12909"/>
        <dbReference type="Rhea" id="RHEA-COMP:19908"/>
        <dbReference type="ChEBI" id="CHEBI:15377"/>
        <dbReference type="ChEBI" id="CHEBI:15378"/>
        <dbReference type="ChEBI" id="CHEBI:57792"/>
        <dbReference type="ChEBI" id="CHEBI:62899"/>
        <dbReference type="ChEBI" id="CHEBI:77846"/>
        <dbReference type="ChEBI" id="CHEBI:90778"/>
        <dbReference type="ChEBI" id="CHEBI:232372"/>
        <dbReference type="EC" id="2.8.1.10"/>
    </reaction>
</comment>
<keyword evidence="6" id="KW-0704">Schiff base</keyword>
<name>A0ABY8L5X2_9FLAO</name>
<reference evidence="9 10" key="1">
    <citation type="submission" date="2023-04" db="EMBL/GenBank/DDBJ databases">
        <title>Tenacibaculum tangerinum sp. nov., isolated from sea tidal flat of South Korea.</title>
        <authorList>
            <person name="Lee S.H."/>
            <person name="Kim J.-J."/>
        </authorList>
    </citation>
    <scope>NUCLEOTIDE SEQUENCE [LARGE SCALE GENOMIC DNA]</scope>
    <source>
        <strain evidence="9 10">GRR-S3-23</strain>
    </source>
</reference>